<protein>
    <recommendedName>
        <fullName evidence="4">Centromere protein L</fullName>
    </recommendedName>
</protein>
<dbReference type="PANTHER" id="PTHR31740">
    <property type="entry name" value="CENTROMERE PROTEIN L"/>
    <property type="match status" value="1"/>
</dbReference>
<evidence type="ECO:0000256" key="1">
    <source>
        <dbReference type="ARBA" id="ARBA00004123"/>
    </source>
</evidence>
<organism evidence="8 9">
    <name type="scientific">Limulus polyphemus</name>
    <name type="common">Atlantic horseshoe crab</name>
    <dbReference type="NCBI Taxonomy" id="6850"/>
    <lineage>
        <taxon>Eukaryota</taxon>
        <taxon>Metazoa</taxon>
        <taxon>Ecdysozoa</taxon>
        <taxon>Arthropoda</taxon>
        <taxon>Chelicerata</taxon>
        <taxon>Merostomata</taxon>
        <taxon>Xiphosura</taxon>
        <taxon>Limulidae</taxon>
        <taxon>Limulus</taxon>
    </lineage>
</organism>
<dbReference type="PANTHER" id="PTHR31740:SF2">
    <property type="entry name" value="CENTROMERE PROTEIN L"/>
    <property type="match status" value="1"/>
</dbReference>
<evidence type="ECO:0000256" key="6">
    <source>
        <dbReference type="ARBA" id="ARBA00023242"/>
    </source>
</evidence>
<evidence type="ECO:0000256" key="3">
    <source>
        <dbReference type="ARBA" id="ARBA00011060"/>
    </source>
</evidence>
<evidence type="ECO:0000313" key="9">
    <source>
        <dbReference type="RefSeq" id="XP_013777770.1"/>
    </source>
</evidence>
<name>A0ABM1B9X0_LIMPO</name>
<accession>A0ABM1B9X0</accession>
<evidence type="ECO:0000256" key="7">
    <source>
        <dbReference type="ARBA" id="ARBA00023328"/>
    </source>
</evidence>
<keyword evidence="8" id="KW-1185">Reference proteome</keyword>
<sequence length="342" mass="38384">MKQRNFDSTPQVRSEFLPVSSRARSYRHTPYSKTPRVRNLTGRAEETIESTEQAASNLKGLVNKTWRIYKVSPLFQFDYSPSSLRLYSRLLKAQLEAKETQGYGVMVGSSNSIKTCFSVYEGLTSLKGDSEAVEIKIQVASKTGGEKEVFCGILCCVEGSEDALDLLADSKSFTQLPVLLTKGQVSFTYKVLDFIQTKFDCVATPLVFTPLELGWMISMWAGILNEERPNRSVQLVYSVPLKQLQSITYNIKQESAHKIWNCIHDQSSDEMNVEEVTAFLGSLERHFHTIFGIDLAHLCLKEIATPPAAAHTSGKLKIFSTAMIHKILRHITCLSQEALQRS</sequence>
<comment type="subcellular location">
    <subcellularLocation>
        <location evidence="2">Chromosome</location>
        <location evidence="2">Centromere</location>
    </subcellularLocation>
    <subcellularLocation>
        <location evidence="1">Nucleus</location>
    </subcellularLocation>
</comment>
<evidence type="ECO:0000256" key="2">
    <source>
        <dbReference type="ARBA" id="ARBA00004584"/>
    </source>
</evidence>
<keyword evidence="6" id="KW-0539">Nucleus</keyword>
<dbReference type="Pfam" id="PF13092">
    <property type="entry name" value="CENP-L"/>
    <property type="match status" value="1"/>
</dbReference>
<proteinExistence type="inferred from homology"/>
<keyword evidence="7" id="KW-0137">Centromere</keyword>
<reference evidence="9" key="1">
    <citation type="submission" date="2025-08" db="UniProtKB">
        <authorList>
            <consortium name="RefSeq"/>
        </authorList>
    </citation>
    <scope>IDENTIFICATION</scope>
    <source>
        <tissue evidence="9">Muscle</tissue>
    </source>
</reference>
<comment type="similarity">
    <text evidence="3">Belongs to the CENP-L/IML3 family.</text>
</comment>
<evidence type="ECO:0000313" key="8">
    <source>
        <dbReference type="Proteomes" id="UP000694941"/>
    </source>
</evidence>
<dbReference type="RefSeq" id="XP_013777770.1">
    <property type="nucleotide sequence ID" value="XM_013922316.2"/>
</dbReference>
<dbReference type="GeneID" id="106462390"/>
<gene>
    <name evidence="9" type="primary">LOC106462390</name>
</gene>
<dbReference type="Proteomes" id="UP000694941">
    <property type="component" value="Unplaced"/>
</dbReference>
<evidence type="ECO:0000256" key="4">
    <source>
        <dbReference type="ARBA" id="ARBA00016380"/>
    </source>
</evidence>
<evidence type="ECO:0000256" key="5">
    <source>
        <dbReference type="ARBA" id="ARBA00022454"/>
    </source>
</evidence>
<dbReference type="InterPro" id="IPR025204">
    <property type="entry name" value="CENP-L"/>
</dbReference>
<keyword evidence="5" id="KW-0158">Chromosome</keyword>